<dbReference type="EMBL" id="WOAD01000017">
    <property type="protein sequence ID" value="MUI37191.1"/>
    <property type="molecule type" value="Genomic_DNA"/>
</dbReference>
<evidence type="ECO:0000256" key="2">
    <source>
        <dbReference type="ARBA" id="ARBA00022490"/>
    </source>
</evidence>
<keyword evidence="2" id="KW-0963">Cytoplasm</keyword>
<dbReference type="Gene3D" id="3.40.109.10">
    <property type="entry name" value="NADH Oxidase"/>
    <property type="match status" value="1"/>
</dbReference>
<evidence type="ECO:0000313" key="5">
    <source>
        <dbReference type="EMBL" id="MUI37191.1"/>
    </source>
</evidence>
<reference evidence="6" key="3">
    <citation type="submission" date="2023-10" db="EMBL/GenBank/DDBJ databases">
        <title>Pathogen: clinical or host-associated sample.</title>
        <authorList>
            <person name="Hergert J."/>
            <person name="Casey R."/>
            <person name="Wagner J."/>
            <person name="Young E.L."/>
            <person name="Oakeson K.F."/>
        </authorList>
    </citation>
    <scope>NUCLEOTIDE SEQUENCE</scope>
    <source>
        <strain evidence="6">2021CK-01020</strain>
    </source>
</reference>
<dbReference type="KEGG" id="paeb:NCGM1900_3943"/>
<organism evidence="5 7">
    <name type="scientific">Pseudomonas aeruginosa</name>
    <dbReference type="NCBI Taxonomy" id="287"/>
    <lineage>
        <taxon>Bacteria</taxon>
        <taxon>Pseudomonadati</taxon>
        <taxon>Pseudomonadota</taxon>
        <taxon>Gammaproteobacteria</taxon>
        <taxon>Pseudomonadales</taxon>
        <taxon>Pseudomonadaceae</taxon>
        <taxon>Pseudomonas</taxon>
    </lineage>
</organism>
<dbReference type="RefSeq" id="WP_003090061.1">
    <property type="nucleotide sequence ID" value="NZ_AP014622.1"/>
</dbReference>
<feature type="domain" description="Nitroreductase" evidence="4">
    <location>
        <begin position="9"/>
        <end position="177"/>
    </location>
</feature>
<sequence length="200" mass="22264">MSDAFLSSIKNRRTIYALDKQLPISQEKVVELVKEAVSHSPSAFNSQTSRVVVLFGAEHEQFWNIAKDELKKIVPADAFAATETKLNSFAAGAGTVLFFEDQTVVRQLQEQFALYADNFPVWSEQASGMAQFAVWTVLAEHKVGASLQHYNPLVDAQTHKTWNLPESWKLRAQMPFGAIAAPAGEKAFIAESERFKVFGN</sequence>
<dbReference type="GO" id="GO:0034599">
    <property type="term" value="P:cellular response to oxidative stress"/>
    <property type="evidence" value="ECO:0007669"/>
    <property type="project" value="InterPro"/>
</dbReference>
<proteinExistence type="predicted"/>
<dbReference type="CDD" id="cd02140">
    <property type="entry name" value="Frm2-like"/>
    <property type="match status" value="1"/>
</dbReference>
<dbReference type="Proteomes" id="UP000433532">
    <property type="component" value="Unassembled WGS sequence"/>
</dbReference>
<keyword evidence="3" id="KW-0560">Oxidoreductase</keyword>
<gene>
    <name evidence="5" type="ORF">GNQ48_19480</name>
    <name evidence="6" type="ORF">L4V69_17090</name>
</gene>
<reference evidence="6" key="2">
    <citation type="submission" date="2023-06" db="EMBL/GenBank/DDBJ databases">
        <authorList>
            <consortium name="Clinical and Environmental Microbiology Branch: Whole genome sequencing antimicrobial resistance pathogens in the healthcare setting"/>
        </authorList>
    </citation>
    <scope>NUCLEOTIDE SEQUENCE</scope>
    <source>
        <strain evidence="6">2021CK-01020</strain>
    </source>
</reference>
<evidence type="ECO:0000256" key="1">
    <source>
        <dbReference type="ARBA" id="ARBA00004496"/>
    </source>
</evidence>
<evidence type="ECO:0000256" key="3">
    <source>
        <dbReference type="ARBA" id="ARBA00023002"/>
    </source>
</evidence>
<dbReference type="PANTHER" id="PTHR43035:SF1">
    <property type="entry name" value="FATTY ACID REPRESSION MUTANT PROTEIN 2-RELATED"/>
    <property type="match status" value="1"/>
</dbReference>
<dbReference type="GO" id="GO:0016491">
    <property type="term" value="F:oxidoreductase activity"/>
    <property type="evidence" value="ECO:0007669"/>
    <property type="project" value="UniProtKB-KW"/>
</dbReference>
<comment type="subcellular location">
    <subcellularLocation>
        <location evidence="1">Cytoplasm</location>
    </subcellularLocation>
</comment>
<evidence type="ECO:0000313" key="7">
    <source>
        <dbReference type="Proteomes" id="UP000433532"/>
    </source>
</evidence>
<dbReference type="AlphaFoldDB" id="A0A077JVE0"/>
<dbReference type="InterPro" id="IPR033877">
    <property type="entry name" value="Frm2/Hbn1"/>
</dbReference>
<name>A0A077JVE0_PSEAI</name>
<protein>
    <submittedName>
        <fullName evidence="5 6">Nitroreductase</fullName>
    </submittedName>
</protein>
<dbReference type="EMBL" id="CP136986">
    <property type="protein sequence ID" value="WOS80798.1"/>
    <property type="molecule type" value="Genomic_DNA"/>
</dbReference>
<dbReference type="Proteomes" id="UP001297540">
    <property type="component" value="Chromosome"/>
</dbReference>
<dbReference type="SUPFAM" id="SSF55469">
    <property type="entry name" value="FMN-dependent nitroreductase-like"/>
    <property type="match status" value="1"/>
</dbReference>
<dbReference type="FunFam" id="3.40.109.10:FF:000001">
    <property type="entry name" value="Nitroreductase family"/>
    <property type="match status" value="1"/>
</dbReference>
<accession>A0A077JVE0</accession>
<dbReference type="GO" id="GO:0005737">
    <property type="term" value="C:cytoplasm"/>
    <property type="evidence" value="ECO:0007669"/>
    <property type="project" value="UniProtKB-SubCell"/>
</dbReference>
<evidence type="ECO:0000259" key="4">
    <source>
        <dbReference type="Pfam" id="PF00881"/>
    </source>
</evidence>
<reference evidence="5 7" key="1">
    <citation type="submission" date="2019-11" db="EMBL/GenBank/DDBJ databases">
        <title>Genomes of ocular Pseudomonas aeruginosa isolates.</title>
        <authorList>
            <person name="Khan M."/>
            <person name="Rice S.A."/>
            <person name="Willcox M.D.P."/>
            <person name="Stapleton F."/>
        </authorList>
    </citation>
    <scope>NUCLEOTIDE SEQUENCE [LARGE SCALE GENOMIC DNA]</scope>
    <source>
        <strain evidence="5 7">PA221</strain>
    </source>
</reference>
<dbReference type="PANTHER" id="PTHR43035">
    <property type="entry name" value="FATTY ACID REPRESSION MUTANT PROTEIN 2-RELATED"/>
    <property type="match status" value="1"/>
</dbReference>
<evidence type="ECO:0000313" key="6">
    <source>
        <dbReference type="EMBL" id="WOS80798.1"/>
    </source>
</evidence>
<dbReference type="InterPro" id="IPR029479">
    <property type="entry name" value="Nitroreductase"/>
</dbReference>
<dbReference type="Pfam" id="PF00881">
    <property type="entry name" value="Nitroreductase"/>
    <property type="match status" value="1"/>
</dbReference>
<dbReference type="InterPro" id="IPR000415">
    <property type="entry name" value="Nitroreductase-like"/>
</dbReference>